<comment type="caution">
    <text evidence="2">The sequence shown here is derived from an EMBL/GenBank/DDBJ whole genome shotgun (WGS) entry which is preliminary data.</text>
</comment>
<dbReference type="AlphaFoldDB" id="A0AAI9HX18"/>
<feature type="compositionally biased region" description="Polar residues" evidence="1">
    <location>
        <begin position="101"/>
        <end position="114"/>
    </location>
</feature>
<organism evidence="2">
    <name type="scientific">Providencia stuartii</name>
    <dbReference type="NCBI Taxonomy" id="588"/>
    <lineage>
        <taxon>Bacteria</taxon>
        <taxon>Pseudomonadati</taxon>
        <taxon>Pseudomonadota</taxon>
        <taxon>Gammaproteobacteria</taxon>
        <taxon>Enterobacterales</taxon>
        <taxon>Morganellaceae</taxon>
        <taxon>Providencia</taxon>
    </lineage>
</organism>
<evidence type="ECO:0000313" key="4">
    <source>
        <dbReference type="Proteomes" id="UP001495779"/>
    </source>
</evidence>
<dbReference type="Proteomes" id="UP001495779">
    <property type="component" value="Unassembled WGS sequence"/>
</dbReference>
<feature type="region of interest" description="Disordered" evidence="1">
    <location>
        <begin position="101"/>
        <end position="142"/>
    </location>
</feature>
<protein>
    <submittedName>
        <fullName evidence="2">Uncharacterized protein</fullName>
    </submittedName>
</protein>
<feature type="compositionally biased region" description="Gly residues" evidence="1">
    <location>
        <begin position="130"/>
        <end position="142"/>
    </location>
</feature>
<feature type="compositionally biased region" description="Low complexity" evidence="1">
    <location>
        <begin position="115"/>
        <end position="129"/>
    </location>
</feature>
<evidence type="ECO:0000313" key="3">
    <source>
        <dbReference type="EMBL" id="MER5075908.1"/>
    </source>
</evidence>
<proteinExistence type="predicted"/>
<name>A0AAI9HX18_PROST</name>
<evidence type="ECO:0000256" key="1">
    <source>
        <dbReference type="SAM" id="MobiDB-lite"/>
    </source>
</evidence>
<evidence type="ECO:0000313" key="2">
    <source>
        <dbReference type="EMBL" id="EMP9431269.1"/>
    </source>
</evidence>
<reference evidence="3 4" key="1">
    <citation type="submission" date="2021-04" db="EMBL/GenBank/DDBJ databases">
        <title>Determining the burden of carbapenem-resistant Enterobacterales from a tertiary public heath setting in Bangladesh: a clinical, epidemiological, and molecular study.</title>
        <authorList>
            <person name="Farzana R."/>
            <person name="Walsh T.R."/>
        </authorList>
    </citation>
    <scope>NUCLEOTIDE SEQUENCE [LARGE SCALE GENOMIC DNA]</scope>
    <source>
        <strain evidence="4">dmpro_s316</strain>
        <strain evidence="3">Dmpro_s316</strain>
    </source>
</reference>
<dbReference type="EMBL" id="AAZDVE040000001">
    <property type="protein sequence ID" value="EMP9431269.1"/>
    <property type="molecule type" value="Genomic_DNA"/>
</dbReference>
<accession>A0AAI9HX18</accession>
<reference evidence="2" key="2">
    <citation type="submission" date="2024-02" db="EMBL/GenBank/DDBJ databases">
        <authorList>
            <consortium name="Clinical and Environmental Microbiology Branch: Whole genome sequencing antimicrobial resistance pathogens in the healthcare setting"/>
        </authorList>
    </citation>
    <scope>NUCLEOTIDE SEQUENCE</scope>
    <source>
        <strain evidence="2">2020GO-00142</strain>
    </source>
</reference>
<gene>
    <name evidence="2" type="ORF">JRA39_000260</name>
    <name evidence="3" type="ORF">KDV35_03320</name>
</gene>
<sequence>MLVSVLQSLLKWQPKPLRHNQFATLLNDRYQISSQFPSTITEIDDNGRLLVKADGKIYIYCNGILILRINKNVSTITIGILEDKSKIIDIRKNIFRSQQKVASSSHQSLPATTASDNSSSSHDYNFSSGDSGGGDCGGGGSD</sequence>
<dbReference type="EMBL" id="JAGSRH010000003">
    <property type="protein sequence ID" value="MER5075908.1"/>
    <property type="molecule type" value="Genomic_DNA"/>
</dbReference>
<dbReference type="RefSeq" id="WP_154624014.1">
    <property type="nucleotide sequence ID" value="NZ_CP095443.1"/>
</dbReference>